<organism evidence="2">
    <name type="scientific">Chlorobaculum parvum</name>
    <dbReference type="NCBI Taxonomy" id="274539"/>
    <lineage>
        <taxon>Bacteria</taxon>
        <taxon>Pseudomonadati</taxon>
        <taxon>Chlorobiota</taxon>
        <taxon>Chlorobiia</taxon>
        <taxon>Chlorobiales</taxon>
        <taxon>Chlorobiaceae</taxon>
        <taxon>Chlorobaculum</taxon>
    </lineage>
</organism>
<protein>
    <submittedName>
        <fullName evidence="2">Uncharacterized protein</fullName>
    </submittedName>
</protein>
<accession>A0A7C5HQZ6</accession>
<dbReference type="Proteomes" id="UP000886058">
    <property type="component" value="Unassembled WGS sequence"/>
</dbReference>
<reference evidence="2" key="1">
    <citation type="journal article" date="2020" name="mSystems">
        <title>Genome- and Community-Level Interaction Insights into Carbon Utilization and Element Cycling Functions of Hydrothermarchaeota in Hydrothermal Sediment.</title>
        <authorList>
            <person name="Zhou Z."/>
            <person name="Liu Y."/>
            <person name="Xu W."/>
            <person name="Pan J."/>
            <person name="Luo Z.H."/>
            <person name="Li M."/>
        </authorList>
    </citation>
    <scope>NUCLEOTIDE SEQUENCE [LARGE SCALE GENOMIC DNA]</scope>
    <source>
        <strain evidence="2">HyVt-633</strain>
    </source>
</reference>
<gene>
    <name evidence="2" type="ORF">ENL07_01160</name>
</gene>
<feature type="region of interest" description="Disordered" evidence="1">
    <location>
        <begin position="18"/>
        <end position="49"/>
    </location>
</feature>
<dbReference type="AlphaFoldDB" id="A0A7C5HQZ6"/>
<dbReference type="EMBL" id="DRSQ01000027">
    <property type="protein sequence ID" value="HHE31267.1"/>
    <property type="molecule type" value="Genomic_DNA"/>
</dbReference>
<proteinExistence type="predicted"/>
<sequence>MAKPADFTDLSVTIMKEVSRKFSGDSDEPQQSSRPAFQQQARQHGPASQDVRFVFKESLHLGARFLNDVELFLKKNTGRRTEKER</sequence>
<evidence type="ECO:0000313" key="2">
    <source>
        <dbReference type="EMBL" id="HHE31267.1"/>
    </source>
</evidence>
<name>A0A7C5HQZ6_9CHLB</name>
<feature type="compositionally biased region" description="Polar residues" evidence="1">
    <location>
        <begin position="29"/>
        <end position="42"/>
    </location>
</feature>
<comment type="caution">
    <text evidence="2">The sequence shown here is derived from an EMBL/GenBank/DDBJ whole genome shotgun (WGS) entry which is preliminary data.</text>
</comment>
<evidence type="ECO:0000256" key="1">
    <source>
        <dbReference type="SAM" id="MobiDB-lite"/>
    </source>
</evidence>